<comment type="function">
    <text evidence="7">DNA-dependent RNA polymerase catalyzes the transcription of DNA into RNA using the four ribonucleoside triphosphates as substrates.</text>
</comment>
<evidence type="ECO:0000256" key="10">
    <source>
        <dbReference type="SAM" id="MobiDB-lite"/>
    </source>
</evidence>
<dbReference type="SUPFAM" id="SSF57783">
    <property type="entry name" value="Zinc beta-ribbon"/>
    <property type="match status" value="1"/>
</dbReference>
<dbReference type="CDD" id="cd10507">
    <property type="entry name" value="Zn-ribbon_RPA12"/>
    <property type="match status" value="1"/>
</dbReference>
<dbReference type="Proteomes" id="UP000789595">
    <property type="component" value="Unassembled WGS sequence"/>
</dbReference>
<evidence type="ECO:0000313" key="12">
    <source>
        <dbReference type="EMBL" id="CAH0373110.1"/>
    </source>
</evidence>
<feature type="binding site" evidence="8">
    <location>
        <position position="37"/>
    </location>
    <ligand>
        <name>Zn(2+)</name>
        <dbReference type="ChEBI" id="CHEBI:29105"/>
        <label>1</label>
    </ligand>
</feature>
<keyword evidence="3 8" id="KW-0479">Metal-binding</keyword>
<evidence type="ECO:0000256" key="9">
    <source>
        <dbReference type="PIRSR" id="PIRSR005586-2"/>
    </source>
</evidence>
<dbReference type="GO" id="GO:0003676">
    <property type="term" value="F:nucleic acid binding"/>
    <property type="evidence" value="ECO:0007669"/>
    <property type="project" value="InterPro"/>
</dbReference>
<evidence type="ECO:0000256" key="2">
    <source>
        <dbReference type="ARBA" id="ARBA00022478"/>
    </source>
</evidence>
<comment type="similarity">
    <text evidence="7">Belongs to the archaeal rpoM/eukaryotic RPA12/RPB9/RPC11 RNA polymerase family.</text>
</comment>
<feature type="binding site" evidence="8">
    <location>
        <position position="86"/>
    </location>
    <ligand>
        <name>Zn(2+)</name>
        <dbReference type="ChEBI" id="CHEBI:29105"/>
        <label>2</label>
    </ligand>
</feature>
<evidence type="ECO:0000256" key="5">
    <source>
        <dbReference type="ARBA" id="ARBA00022833"/>
    </source>
</evidence>
<dbReference type="EMBL" id="CAKKNE010000004">
    <property type="protein sequence ID" value="CAH0373110.1"/>
    <property type="molecule type" value="Genomic_DNA"/>
</dbReference>
<dbReference type="GO" id="GO:0003899">
    <property type="term" value="F:DNA-directed RNA polymerase activity"/>
    <property type="evidence" value="ECO:0007669"/>
    <property type="project" value="InterPro"/>
</dbReference>
<feature type="binding site" evidence="8">
    <location>
        <position position="34"/>
    </location>
    <ligand>
        <name>Zn(2+)</name>
        <dbReference type="ChEBI" id="CHEBI:29105"/>
        <label>1</label>
    </ligand>
</feature>
<dbReference type="InterPro" id="IPR012164">
    <property type="entry name" value="Rpa12/Rpb9/Rpc10/TFS"/>
</dbReference>
<dbReference type="GO" id="GO:0008270">
    <property type="term" value="F:zinc ion binding"/>
    <property type="evidence" value="ECO:0007669"/>
    <property type="project" value="UniProtKB-KW"/>
</dbReference>
<reference evidence="12" key="1">
    <citation type="submission" date="2021-11" db="EMBL/GenBank/DDBJ databases">
        <authorList>
            <consortium name="Genoscope - CEA"/>
            <person name="William W."/>
        </authorList>
    </citation>
    <scope>NUCLEOTIDE SEQUENCE</scope>
</reference>
<evidence type="ECO:0000256" key="4">
    <source>
        <dbReference type="ARBA" id="ARBA00022771"/>
    </source>
</evidence>
<dbReference type="OrthoDB" id="10056816at2759"/>
<keyword evidence="13" id="KW-1185">Reference proteome</keyword>
<dbReference type="InterPro" id="IPR029040">
    <property type="entry name" value="RPABC4/Spt4"/>
</dbReference>
<dbReference type="SMART" id="SM00440">
    <property type="entry name" value="ZnF_C2C2"/>
    <property type="match status" value="1"/>
</dbReference>
<evidence type="ECO:0000256" key="8">
    <source>
        <dbReference type="PIRSR" id="PIRSR005586-1"/>
    </source>
</evidence>
<feature type="zinc finger region" description="C4-type" evidence="9">
    <location>
        <begin position="17"/>
        <end position="37"/>
    </location>
</feature>
<feature type="domain" description="TFIIS-type" evidence="11">
    <location>
        <begin position="82"/>
        <end position="122"/>
    </location>
</feature>
<dbReference type="Gene3D" id="2.20.25.10">
    <property type="match status" value="1"/>
</dbReference>
<dbReference type="PANTHER" id="PTHR11239:SF14">
    <property type="entry name" value="DNA-DIRECTED RNA POLYMERASE I SUBUNIT RPA12"/>
    <property type="match status" value="1"/>
</dbReference>
<accession>A0A8J2WLY1</accession>
<dbReference type="InterPro" id="IPR001222">
    <property type="entry name" value="Znf_TFIIS"/>
</dbReference>
<evidence type="ECO:0000256" key="3">
    <source>
        <dbReference type="ARBA" id="ARBA00022723"/>
    </source>
</evidence>
<protein>
    <recommendedName>
        <fullName evidence="7">DNA-directed RNA polymerase subunit</fullName>
    </recommendedName>
</protein>
<dbReference type="PIRSF" id="PIRSF005586">
    <property type="entry name" value="RNApol_RpoM"/>
    <property type="match status" value="1"/>
</dbReference>
<dbReference type="InterPro" id="IPR034004">
    <property type="entry name" value="Zn_ribbon_RPA12_C"/>
</dbReference>
<name>A0A8J2WLY1_9STRA</name>
<dbReference type="AlphaFoldDB" id="A0A8J2WLY1"/>
<sequence>MADKRLVVDSIGGNLFCGHCGSFLEIPAREPLQCSNCGASCLLNESSASDPLETRTKARAAPAWASGRTEQTIKRKSTRATVEQECPNCGHGILEFYTMQMRSVDEGQTVFYECLECGHRFSQNN</sequence>
<evidence type="ECO:0000256" key="7">
    <source>
        <dbReference type="PIRNR" id="PIRNR005586"/>
    </source>
</evidence>
<feature type="binding site" evidence="8">
    <location>
        <position position="117"/>
    </location>
    <ligand>
        <name>Zn(2+)</name>
        <dbReference type="ChEBI" id="CHEBI:29105"/>
        <label>2</label>
    </ligand>
</feature>
<dbReference type="PANTHER" id="PTHR11239">
    <property type="entry name" value="DNA-DIRECTED RNA POLYMERASE"/>
    <property type="match status" value="1"/>
</dbReference>
<dbReference type="Pfam" id="PF01096">
    <property type="entry name" value="Zn_ribbon_TFIIS"/>
    <property type="match status" value="1"/>
</dbReference>
<comment type="subcellular location">
    <subcellularLocation>
        <location evidence="1">Nucleus</location>
        <location evidence="1">Nucleolus</location>
    </subcellularLocation>
</comment>
<gene>
    <name evidence="12" type="ORF">PECAL_4P02840</name>
</gene>
<keyword evidence="7" id="KW-0804">Transcription</keyword>
<feature type="binding site" evidence="8">
    <location>
        <position position="89"/>
    </location>
    <ligand>
        <name>Zn(2+)</name>
        <dbReference type="ChEBI" id="CHEBI:29105"/>
        <label>2</label>
    </ligand>
</feature>
<proteinExistence type="inferred from homology"/>
<keyword evidence="2 7" id="KW-0240">DNA-directed RNA polymerase</keyword>
<evidence type="ECO:0000259" key="11">
    <source>
        <dbReference type="PROSITE" id="PS51133"/>
    </source>
</evidence>
<keyword evidence="6 7" id="KW-0539">Nucleus</keyword>
<dbReference type="SUPFAM" id="SSF63393">
    <property type="entry name" value="RNA polymerase subunits"/>
    <property type="match status" value="1"/>
</dbReference>
<feature type="region of interest" description="Disordered" evidence="10">
    <location>
        <begin position="52"/>
        <end position="79"/>
    </location>
</feature>
<organism evidence="12 13">
    <name type="scientific">Pelagomonas calceolata</name>
    <dbReference type="NCBI Taxonomy" id="35677"/>
    <lineage>
        <taxon>Eukaryota</taxon>
        <taxon>Sar</taxon>
        <taxon>Stramenopiles</taxon>
        <taxon>Ochrophyta</taxon>
        <taxon>Pelagophyceae</taxon>
        <taxon>Pelagomonadales</taxon>
        <taxon>Pelagomonadaceae</taxon>
        <taxon>Pelagomonas</taxon>
    </lineage>
</organism>
<evidence type="ECO:0000256" key="1">
    <source>
        <dbReference type="ARBA" id="ARBA00004604"/>
    </source>
</evidence>
<dbReference type="GO" id="GO:0005736">
    <property type="term" value="C:RNA polymerase I complex"/>
    <property type="evidence" value="ECO:0007669"/>
    <property type="project" value="TreeGrafter"/>
</dbReference>
<evidence type="ECO:0000256" key="6">
    <source>
        <dbReference type="ARBA" id="ARBA00023242"/>
    </source>
</evidence>
<dbReference type="PROSITE" id="PS51133">
    <property type="entry name" value="ZF_TFIIS_2"/>
    <property type="match status" value="1"/>
</dbReference>
<keyword evidence="4 9" id="KW-0863">Zinc-finger</keyword>
<dbReference type="PROSITE" id="PS00466">
    <property type="entry name" value="ZF_TFIIS_1"/>
    <property type="match status" value="1"/>
</dbReference>
<dbReference type="GO" id="GO:0006363">
    <property type="term" value="P:termination of RNA polymerase I transcription"/>
    <property type="evidence" value="ECO:0007669"/>
    <property type="project" value="TreeGrafter"/>
</dbReference>
<comment type="caution">
    <text evidence="12">The sequence shown here is derived from an EMBL/GenBank/DDBJ whole genome shotgun (WGS) entry which is preliminary data.</text>
</comment>
<feature type="binding site" evidence="8">
    <location>
        <position position="17"/>
    </location>
    <ligand>
        <name>Zn(2+)</name>
        <dbReference type="ChEBI" id="CHEBI:29105"/>
        <label>1</label>
    </ligand>
</feature>
<evidence type="ECO:0000313" key="13">
    <source>
        <dbReference type="Proteomes" id="UP000789595"/>
    </source>
</evidence>
<keyword evidence="5 8" id="KW-0862">Zinc</keyword>
<feature type="binding site" evidence="8">
    <location>
        <position position="20"/>
    </location>
    <ligand>
        <name>Zn(2+)</name>
        <dbReference type="ChEBI" id="CHEBI:29105"/>
        <label>1</label>
    </ligand>
</feature>
<feature type="binding site" evidence="8">
    <location>
        <position position="114"/>
    </location>
    <ligand>
        <name>Zn(2+)</name>
        <dbReference type="ChEBI" id="CHEBI:29105"/>
        <label>2</label>
    </ligand>
</feature>